<evidence type="ECO:0000256" key="10">
    <source>
        <dbReference type="ARBA" id="ARBA00022723"/>
    </source>
</evidence>
<dbReference type="InterPro" id="IPR045603">
    <property type="entry name" value="QcrA_N"/>
</dbReference>
<dbReference type="RefSeq" id="WP_183341551.1">
    <property type="nucleotide sequence ID" value="NZ_JACHNU010000002.1"/>
</dbReference>
<protein>
    <recommendedName>
        <fullName evidence="4">Cytochrome bc1 complex Rieske iron-sulfur subunit</fullName>
    </recommendedName>
    <alternativeName>
        <fullName evidence="17">Cytochrome bc1 reductase complex subunit QcrA</fullName>
    </alternativeName>
    <alternativeName>
        <fullName evidence="18">Rieske iron-sulfur protein</fullName>
    </alternativeName>
</protein>
<dbReference type="Pfam" id="PF19297">
    <property type="entry name" value="QcrA_N"/>
    <property type="match status" value="1"/>
</dbReference>
<evidence type="ECO:0000256" key="6">
    <source>
        <dbReference type="ARBA" id="ARBA00022475"/>
    </source>
</evidence>
<evidence type="ECO:0000256" key="2">
    <source>
        <dbReference type="ARBA" id="ARBA00004651"/>
    </source>
</evidence>
<evidence type="ECO:0000256" key="16">
    <source>
        <dbReference type="ARBA" id="ARBA00023157"/>
    </source>
</evidence>
<name>A0A840ICD7_9ACTN</name>
<evidence type="ECO:0000256" key="17">
    <source>
        <dbReference type="ARBA" id="ARBA00029586"/>
    </source>
</evidence>
<proteinExistence type="inferred from homology"/>
<keyword evidence="23" id="KW-1185">Reference proteome</keyword>
<keyword evidence="6" id="KW-1003">Cell membrane</keyword>
<feature type="domain" description="Rieske" evidence="21">
    <location>
        <begin position="242"/>
        <end position="315"/>
    </location>
</feature>
<evidence type="ECO:0000256" key="18">
    <source>
        <dbReference type="ARBA" id="ARBA00032409"/>
    </source>
</evidence>
<dbReference type="GO" id="GO:0046872">
    <property type="term" value="F:metal ion binding"/>
    <property type="evidence" value="ECO:0007669"/>
    <property type="project" value="UniProtKB-KW"/>
</dbReference>
<feature type="transmembrane region" description="Helical" evidence="20">
    <location>
        <begin position="54"/>
        <end position="76"/>
    </location>
</feature>
<comment type="subcellular location">
    <subcellularLocation>
        <location evidence="2">Cell membrane</location>
        <topology evidence="2">Multi-pass membrane protein</topology>
    </subcellularLocation>
</comment>
<dbReference type="PROSITE" id="PS51296">
    <property type="entry name" value="RIESKE"/>
    <property type="match status" value="1"/>
</dbReference>
<keyword evidence="15 20" id="KW-0472">Membrane</keyword>
<organism evidence="22 23">
    <name type="scientific">Conexibacter arvalis</name>
    <dbReference type="NCBI Taxonomy" id="912552"/>
    <lineage>
        <taxon>Bacteria</taxon>
        <taxon>Bacillati</taxon>
        <taxon>Actinomycetota</taxon>
        <taxon>Thermoleophilia</taxon>
        <taxon>Solirubrobacterales</taxon>
        <taxon>Conexibacteraceae</taxon>
        <taxon>Conexibacter</taxon>
    </lineage>
</organism>
<dbReference type="EMBL" id="JACHNU010000002">
    <property type="protein sequence ID" value="MBB4662392.1"/>
    <property type="molecule type" value="Genomic_DNA"/>
</dbReference>
<keyword evidence="16" id="KW-1015">Disulfide bond</keyword>
<evidence type="ECO:0000256" key="7">
    <source>
        <dbReference type="ARBA" id="ARBA00022660"/>
    </source>
</evidence>
<feature type="transmembrane region" description="Helical" evidence="20">
    <location>
        <begin position="82"/>
        <end position="102"/>
    </location>
</feature>
<dbReference type="Pfam" id="PF00355">
    <property type="entry name" value="Rieske"/>
    <property type="match status" value="1"/>
</dbReference>
<evidence type="ECO:0000256" key="12">
    <source>
        <dbReference type="ARBA" id="ARBA00023002"/>
    </source>
</evidence>
<dbReference type="GO" id="GO:0005886">
    <property type="term" value="C:plasma membrane"/>
    <property type="evidence" value="ECO:0007669"/>
    <property type="project" value="UniProtKB-SubCell"/>
</dbReference>
<evidence type="ECO:0000256" key="8">
    <source>
        <dbReference type="ARBA" id="ARBA00022692"/>
    </source>
</evidence>
<keyword evidence="5" id="KW-0813">Transport</keyword>
<evidence type="ECO:0000256" key="13">
    <source>
        <dbReference type="ARBA" id="ARBA00023004"/>
    </source>
</evidence>
<dbReference type="SUPFAM" id="SSF50022">
    <property type="entry name" value="ISP domain"/>
    <property type="match status" value="1"/>
</dbReference>
<keyword evidence="12" id="KW-0560">Oxidoreductase</keyword>
<evidence type="ECO:0000313" key="22">
    <source>
        <dbReference type="EMBL" id="MBB4662392.1"/>
    </source>
</evidence>
<feature type="region of interest" description="Disordered" evidence="19">
    <location>
        <begin position="26"/>
        <end position="46"/>
    </location>
</feature>
<keyword evidence="13" id="KW-0408">Iron</keyword>
<keyword evidence="9" id="KW-0001">2Fe-2S</keyword>
<dbReference type="Proteomes" id="UP000585272">
    <property type="component" value="Unassembled WGS sequence"/>
</dbReference>
<dbReference type="AlphaFoldDB" id="A0A840ICD7"/>
<evidence type="ECO:0000256" key="19">
    <source>
        <dbReference type="SAM" id="MobiDB-lite"/>
    </source>
</evidence>
<sequence>MSESRLRIALAWIGLRLLRRLRPRRRAQEPPAPRRAEPPDALARETPSTPRAELLVAALLLVGALAAAAFVVLYVVRPDTQLLGLCLGGALVICGIAAAFAGKRVVPQETASEPYEQLADERKVDDVGAIVREAGEGVSRRGMLAAAAGLAGATIGAAAVVPVASLGPAVGDRITATPWRRGRRLVDSEGRPLRPEQITEGTVVLAFPEAADRNTLDAPVMLLRFAPEELEMSAARRAAAPGGVIAYSRICTHASCAVSMYRHPLHPATAPEPALVCPCHFSTFDPRRGGAVLFGPAGRPLPQLPLQVNAAGELVAAGGFIGQVGPSYAGERETEA</sequence>
<evidence type="ECO:0000313" key="23">
    <source>
        <dbReference type="Proteomes" id="UP000585272"/>
    </source>
</evidence>
<keyword evidence="10" id="KW-0479">Metal-binding</keyword>
<comment type="function">
    <text evidence="1">Iron-sulfur subunit of the cytochrome bc1 complex, an essential component of the respiratory electron transport chain required for ATP synthesis. The bc1 complex catalyzes the oxidation of menaquinol and the reduction of cytochrome c in the respiratory chain. The bc1 complex operates through a Q-cycle mechanism that couples electron transfer to generation of the proton gradient that drives ATP synthesis.</text>
</comment>
<reference evidence="22 23" key="1">
    <citation type="submission" date="2020-08" db="EMBL/GenBank/DDBJ databases">
        <title>Genomic Encyclopedia of Archaeal and Bacterial Type Strains, Phase II (KMG-II): from individual species to whole genera.</title>
        <authorList>
            <person name="Goeker M."/>
        </authorList>
    </citation>
    <scope>NUCLEOTIDE SEQUENCE [LARGE SCALE GENOMIC DNA]</scope>
    <source>
        <strain evidence="22 23">DSM 23288</strain>
    </source>
</reference>
<dbReference type="GO" id="GO:0004497">
    <property type="term" value="F:monooxygenase activity"/>
    <property type="evidence" value="ECO:0007669"/>
    <property type="project" value="UniProtKB-ARBA"/>
</dbReference>
<dbReference type="PANTHER" id="PTHR10134">
    <property type="entry name" value="CYTOCHROME B-C1 COMPLEX SUBUNIT RIESKE, MITOCHONDRIAL"/>
    <property type="match status" value="1"/>
</dbReference>
<gene>
    <name evidence="22" type="ORF">BDZ31_001978</name>
</gene>
<keyword evidence="8 20" id="KW-0812">Transmembrane</keyword>
<comment type="caution">
    <text evidence="22">The sequence shown here is derived from an EMBL/GenBank/DDBJ whole genome shotgun (WGS) entry which is preliminary data.</text>
</comment>
<evidence type="ECO:0000256" key="14">
    <source>
        <dbReference type="ARBA" id="ARBA00023014"/>
    </source>
</evidence>
<feature type="transmembrane region" description="Helical" evidence="20">
    <location>
        <begin position="142"/>
        <end position="164"/>
    </location>
</feature>
<keyword evidence="7" id="KW-0249">Electron transport</keyword>
<evidence type="ECO:0000256" key="9">
    <source>
        <dbReference type="ARBA" id="ARBA00022714"/>
    </source>
</evidence>
<dbReference type="InterPro" id="IPR036922">
    <property type="entry name" value="Rieske_2Fe-2S_sf"/>
</dbReference>
<feature type="compositionally biased region" description="Basic and acidic residues" evidence="19">
    <location>
        <begin position="26"/>
        <end position="38"/>
    </location>
</feature>
<accession>A0A840ICD7</accession>
<evidence type="ECO:0000256" key="3">
    <source>
        <dbReference type="ARBA" id="ARBA00010651"/>
    </source>
</evidence>
<evidence type="ECO:0000256" key="1">
    <source>
        <dbReference type="ARBA" id="ARBA00002494"/>
    </source>
</evidence>
<keyword evidence="7" id="KW-0679">Respiratory chain</keyword>
<evidence type="ECO:0000256" key="4">
    <source>
        <dbReference type="ARBA" id="ARBA00015816"/>
    </source>
</evidence>
<keyword evidence="14" id="KW-0411">Iron-sulfur</keyword>
<comment type="similarity">
    <text evidence="3">Belongs to the Rieske iron-sulfur protein family.</text>
</comment>
<evidence type="ECO:0000256" key="20">
    <source>
        <dbReference type="SAM" id="Phobius"/>
    </source>
</evidence>
<dbReference type="InterPro" id="IPR014349">
    <property type="entry name" value="Rieske_Fe-S_prot"/>
</dbReference>
<keyword evidence="11 20" id="KW-1133">Transmembrane helix</keyword>
<dbReference type="Gene3D" id="2.102.10.10">
    <property type="entry name" value="Rieske [2Fe-2S] iron-sulphur domain"/>
    <property type="match status" value="1"/>
</dbReference>
<evidence type="ECO:0000256" key="11">
    <source>
        <dbReference type="ARBA" id="ARBA00022989"/>
    </source>
</evidence>
<evidence type="ECO:0000256" key="15">
    <source>
        <dbReference type="ARBA" id="ARBA00023136"/>
    </source>
</evidence>
<dbReference type="InterPro" id="IPR017941">
    <property type="entry name" value="Rieske_2Fe-2S"/>
</dbReference>
<dbReference type="GO" id="GO:0016705">
    <property type="term" value="F:oxidoreductase activity, acting on paired donors, with incorporation or reduction of molecular oxygen"/>
    <property type="evidence" value="ECO:0007669"/>
    <property type="project" value="UniProtKB-ARBA"/>
</dbReference>
<evidence type="ECO:0000256" key="5">
    <source>
        <dbReference type="ARBA" id="ARBA00022448"/>
    </source>
</evidence>
<dbReference type="GO" id="GO:0051537">
    <property type="term" value="F:2 iron, 2 sulfur cluster binding"/>
    <property type="evidence" value="ECO:0007669"/>
    <property type="project" value="UniProtKB-KW"/>
</dbReference>
<evidence type="ECO:0000259" key="21">
    <source>
        <dbReference type="PROSITE" id="PS51296"/>
    </source>
</evidence>